<evidence type="ECO:0000313" key="2">
    <source>
        <dbReference type="Proteomes" id="UP000607653"/>
    </source>
</evidence>
<dbReference type="EMBL" id="DUZY01000001">
    <property type="protein sequence ID" value="DAD18509.1"/>
    <property type="molecule type" value="Genomic_DNA"/>
</dbReference>
<proteinExistence type="predicted"/>
<protein>
    <submittedName>
        <fullName evidence="1">Uncharacterized protein</fullName>
    </submittedName>
</protein>
<dbReference type="Proteomes" id="UP000607653">
    <property type="component" value="Unassembled WGS sequence"/>
</dbReference>
<dbReference type="PANTHER" id="PTHR31065:SF35">
    <property type="entry name" value="PLATZ TRANSCRIPTION FACTOR FAMILY PROTEIN"/>
    <property type="match status" value="1"/>
</dbReference>
<gene>
    <name evidence="1" type="ORF">HUJ06_019972</name>
</gene>
<organism evidence="1 2">
    <name type="scientific">Nelumbo nucifera</name>
    <name type="common">Sacred lotus</name>
    <dbReference type="NCBI Taxonomy" id="4432"/>
    <lineage>
        <taxon>Eukaryota</taxon>
        <taxon>Viridiplantae</taxon>
        <taxon>Streptophyta</taxon>
        <taxon>Embryophyta</taxon>
        <taxon>Tracheophyta</taxon>
        <taxon>Spermatophyta</taxon>
        <taxon>Magnoliopsida</taxon>
        <taxon>Proteales</taxon>
        <taxon>Nelumbonaceae</taxon>
        <taxon>Nelumbo</taxon>
    </lineage>
</organism>
<accession>A0A822XHJ1</accession>
<name>A0A822XHJ1_NELNU</name>
<comment type="caution">
    <text evidence="1">The sequence shown here is derived from an EMBL/GenBank/DDBJ whole genome shotgun (WGS) entry which is preliminary data.</text>
</comment>
<sequence>MDKTLVNKPGQLMLSQVSPMVPMDDGDLGPPWLKPMSKASYFVPCLTHGDSNKSECNLYCLDCMGNAICSYCLIHHKYHCVVQIRRSSNHNIIRANEVQKFIDISAIQTYIINSAKIVFLNERATKAGKGRA</sequence>
<evidence type="ECO:0000313" key="1">
    <source>
        <dbReference type="EMBL" id="DAD18509.1"/>
    </source>
</evidence>
<dbReference type="AlphaFoldDB" id="A0A822XHJ1"/>
<keyword evidence="2" id="KW-1185">Reference proteome</keyword>
<reference evidence="1 2" key="1">
    <citation type="journal article" date="2020" name="Mol. Biol. Evol.">
        <title>Distinct Expression and Methylation Patterns for Genes with Different Fates following a Single Whole-Genome Duplication in Flowering Plants.</title>
        <authorList>
            <person name="Shi T."/>
            <person name="Rahmani R.S."/>
            <person name="Gugger P.F."/>
            <person name="Wang M."/>
            <person name="Li H."/>
            <person name="Zhang Y."/>
            <person name="Li Z."/>
            <person name="Wang Q."/>
            <person name="Van de Peer Y."/>
            <person name="Marchal K."/>
            <person name="Chen J."/>
        </authorList>
    </citation>
    <scope>NUCLEOTIDE SEQUENCE [LARGE SCALE GENOMIC DNA]</scope>
    <source>
        <tissue evidence="1">Leaf</tissue>
    </source>
</reference>
<dbReference type="InterPro" id="IPR006734">
    <property type="entry name" value="PLATZ"/>
</dbReference>
<dbReference type="PANTHER" id="PTHR31065">
    <property type="entry name" value="PLATZ TRANSCRIPTION FACTOR FAMILY PROTEIN"/>
    <property type="match status" value="1"/>
</dbReference>
<dbReference type="Pfam" id="PF04640">
    <property type="entry name" value="PLATZ"/>
    <property type="match status" value="1"/>
</dbReference>